<keyword evidence="11" id="KW-0472">Membrane</keyword>
<comment type="caution">
    <text evidence="12">The sequence shown here is derived from an EMBL/GenBank/DDBJ whole genome shotgun (WGS) entry which is preliminary data.</text>
</comment>
<dbReference type="SUPFAM" id="SSF48208">
    <property type="entry name" value="Six-hairpin glycosidases"/>
    <property type="match status" value="1"/>
</dbReference>
<evidence type="ECO:0000256" key="10">
    <source>
        <dbReference type="SAM" id="MobiDB-lite"/>
    </source>
</evidence>
<keyword evidence="4 12" id="KW-0413">Isomerase</keyword>
<evidence type="ECO:0000256" key="11">
    <source>
        <dbReference type="SAM" id="Phobius"/>
    </source>
</evidence>
<sequence>MKRSGLTNRHPASSVILPRYFIFFIVPVLALGQNDANIAGLIDMAERLPTSSTYGAEEVLEAYKRAQLDATQRSSYDKAAVLRTLYYHNWYTGQRSNCGSKCRMSNSDLQLFALLLEPRLLGRVGIAGFGDGEQPRLRERALEVALTPSEVVQKLASNWTTECDMKGKLIIGVSVLSSADHPVPCPSDLRYQVERVVPYTHSWFFVFYYDLRPFVQAEACHFSPRAAFSIATTAASLAAASEASEKKQRALVLAPVEKMMRKVEAIRSNPLAATKLADDEFQREERERRKKAEQSKSRWKRLKDPAALCRRPQRWLSSIFGHQQPQRNACLTYAAYQLARKNWLVSCGLFETPVAMAEPAKKKSRTNPDNFFSKEFLTQHIRDIIGFYQPRAVDPSGGFFQSFYIDGRKFNPEFRQIVSSSRMVINFMLAGKLLQDPKLLDIGRHGLEYIEKVHYNPAKQSYAFTVRNHKPEDMVEQAYGYAFILAAHAAARAAGVAKDNVEVGRVFDLLERKFWLPDKGAYLDTISAEGVVDNSYRGQNSNMHMCEALIAAYEATKETRYLDRAEVLAETFAAKLAAKGGGFVWEHYDVNFEIDWEYNKNDPTNIYRPWGFQPGHQIEWAKNLLNIYRHRPKFWMVNRAKELFDGAWELSWDDCHGGLVYGFGPDRKWCDSEKYFWVQGESIATASLLYQATKDPKYIEKYVCLWQYCWKHWVDHEHGGWLCFKMSRSNERTNDEKAIAGGKCDYHTLVSCVEALRPFQ</sequence>
<feature type="compositionally biased region" description="Basic and acidic residues" evidence="10">
    <location>
        <begin position="277"/>
        <end position="296"/>
    </location>
</feature>
<protein>
    <recommendedName>
        <fullName evidence="3">N-acylglucosamine 2-epimerase</fullName>
        <ecNumber evidence="2">5.1.3.8</ecNumber>
    </recommendedName>
    <alternativeName>
        <fullName evidence="7">GlcNAc 2-epimerase</fullName>
    </alternativeName>
    <alternativeName>
        <fullName evidence="5">N-acetyl-D-glucosamine 2-epimerase</fullName>
    </alternativeName>
    <alternativeName>
        <fullName evidence="6">Renin-binding protein</fullName>
    </alternativeName>
</protein>
<dbReference type="AlphaFoldDB" id="A0A1Q9CH54"/>
<dbReference type="Proteomes" id="UP000186817">
    <property type="component" value="Unassembled WGS sequence"/>
</dbReference>
<evidence type="ECO:0000313" key="12">
    <source>
        <dbReference type="EMBL" id="OLP82263.1"/>
    </source>
</evidence>
<keyword evidence="13" id="KW-1185">Reference proteome</keyword>
<proteinExistence type="inferred from homology"/>
<dbReference type="Pfam" id="PF07221">
    <property type="entry name" value="GlcNAc_2-epim"/>
    <property type="match status" value="1"/>
</dbReference>
<name>A0A1Q9CH54_SYMMI</name>
<dbReference type="InterPro" id="IPR012341">
    <property type="entry name" value="6hp_glycosidase-like_sf"/>
</dbReference>
<dbReference type="Gene3D" id="1.50.10.10">
    <property type="match status" value="1"/>
</dbReference>
<evidence type="ECO:0000256" key="5">
    <source>
        <dbReference type="ARBA" id="ARBA00031608"/>
    </source>
</evidence>
<dbReference type="InterPro" id="IPR010819">
    <property type="entry name" value="AGE/CE"/>
</dbReference>
<dbReference type="OrthoDB" id="414129at2759"/>
<feature type="region of interest" description="Disordered" evidence="10">
    <location>
        <begin position="277"/>
        <end position="299"/>
    </location>
</feature>
<reference evidence="12 13" key="1">
    <citation type="submission" date="2016-02" db="EMBL/GenBank/DDBJ databases">
        <title>Genome analysis of coral dinoflagellate symbionts highlights evolutionary adaptations to a symbiotic lifestyle.</title>
        <authorList>
            <person name="Aranda M."/>
            <person name="Li Y."/>
            <person name="Liew Y.J."/>
            <person name="Baumgarten S."/>
            <person name="Simakov O."/>
            <person name="Wilson M."/>
            <person name="Piel J."/>
            <person name="Ashoor H."/>
            <person name="Bougouffa S."/>
            <person name="Bajic V.B."/>
            <person name="Ryu T."/>
            <person name="Ravasi T."/>
            <person name="Bayer T."/>
            <person name="Micklem G."/>
            <person name="Kim H."/>
            <person name="Bhak J."/>
            <person name="Lajeunesse T.C."/>
            <person name="Voolstra C.R."/>
        </authorList>
    </citation>
    <scope>NUCLEOTIDE SEQUENCE [LARGE SCALE GENOMIC DNA]</scope>
    <source>
        <strain evidence="12 13">CCMP2467</strain>
    </source>
</reference>
<evidence type="ECO:0000256" key="1">
    <source>
        <dbReference type="ARBA" id="ARBA00008558"/>
    </source>
</evidence>
<evidence type="ECO:0000256" key="7">
    <source>
        <dbReference type="ARBA" id="ARBA00033215"/>
    </source>
</evidence>
<gene>
    <name evidence="12" type="primary">yihS</name>
    <name evidence="12" type="ORF">AK812_SmicGene37095</name>
</gene>
<comment type="similarity">
    <text evidence="1">Belongs to the N-acylglucosamine 2-epimerase family.</text>
</comment>
<evidence type="ECO:0000256" key="9">
    <source>
        <dbReference type="ARBA" id="ARBA00046544"/>
    </source>
</evidence>
<accession>A0A1Q9CH54</accession>
<evidence type="ECO:0000256" key="3">
    <source>
        <dbReference type="ARBA" id="ARBA00014959"/>
    </source>
</evidence>
<dbReference type="EMBL" id="LSRX01001209">
    <property type="protein sequence ID" value="OLP82263.1"/>
    <property type="molecule type" value="Genomic_DNA"/>
</dbReference>
<comment type="catalytic activity">
    <reaction evidence="8">
        <text>an N-acyl-D-glucosamine = an N-acyl-D-mannosamine</text>
        <dbReference type="Rhea" id="RHEA:19033"/>
        <dbReference type="ChEBI" id="CHEBI:16062"/>
        <dbReference type="ChEBI" id="CHEBI:17274"/>
        <dbReference type="EC" id="5.1.3.8"/>
    </reaction>
    <physiologicalReaction direction="left-to-right" evidence="8">
        <dbReference type="Rhea" id="RHEA:19034"/>
    </physiologicalReaction>
    <physiologicalReaction direction="right-to-left" evidence="8">
        <dbReference type="Rhea" id="RHEA:19035"/>
    </physiologicalReaction>
</comment>
<dbReference type="GO" id="GO:0005975">
    <property type="term" value="P:carbohydrate metabolic process"/>
    <property type="evidence" value="ECO:0007669"/>
    <property type="project" value="InterPro"/>
</dbReference>
<dbReference type="GO" id="GO:0050121">
    <property type="term" value="F:N-acylglucosamine 2-epimerase activity"/>
    <property type="evidence" value="ECO:0007669"/>
    <property type="project" value="UniProtKB-EC"/>
</dbReference>
<evidence type="ECO:0000256" key="2">
    <source>
        <dbReference type="ARBA" id="ARBA00013176"/>
    </source>
</evidence>
<keyword evidence="11" id="KW-0812">Transmembrane</keyword>
<evidence type="ECO:0000256" key="4">
    <source>
        <dbReference type="ARBA" id="ARBA00023235"/>
    </source>
</evidence>
<evidence type="ECO:0000256" key="6">
    <source>
        <dbReference type="ARBA" id="ARBA00031909"/>
    </source>
</evidence>
<comment type="subunit">
    <text evidence="9">Homodimer. Forms a heterodimer with renin and inhibits its activity.</text>
</comment>
<feature type="transmembrane region" description="Helical" evidence="11">
    <location>
        <begin position="12"/>
        <end position="32"/>
    </location>
</feature>
<keyword evidence="11" id="KW-1133">Transmembrane helix</keyword>
<dbReference type="EC" id="5.1.3.8" evidence="2"/>
<dbReference type="PANTHER" id="PTHR15108">
    <property type="entry name" value="N-ACYLGLUCOSAMINE-2-EPIMERASE"/>
    <property type="match status" value="1"/>
</dbReference>
<evidence type="ECO:0000256" key="8">
    <source>
        <dbReference type="ARBA" id="ARBA00034243"/>
    </source>
</evidence>
<evidence type="ECO:0000313" key="13">
    <source>
        <dbReference type="Proteomes" id="UP000186817"/>
    </source>
</evidence>
<organism evidence="12 13">
    <name type="scientific">Symbiodinium microadriaticum</name>
    <name type="common">Dinoflagellate</name>
    <name type="synonym">Zooxanthella microadriatica</name>
    <dbReference type="NCBI Taxonomy" id="2951"/>
    <lineage>
        <taxon>Eukaryota</taxon>
        <taxon>Sar</taxon>
        <taxon>Alveolata</taxon>
        <taxon>Dinophyceae</taxon>
        <taxon>Suessiales</taxon>
        <taxon>Symbiodiniaceae</taxon>
        <taxon>Symbiodinium</taxon>
    </lineage>
</organism>
<dbReference type="InterPro" id="IPR008928">
    <property type="entry name" value="6-hairpin_glycosidase_sf"/>
</dbReference>